<dbReference type="Proteomes" id="UP000178873">
    <property type="component" value="Unassembled WGS sequence"/>
</dbReference>
<reference evidence="1 2" key="1">
    <citation type="journal article" date="2016" name="Nat. Commun.">
        <title>Thousands of microbial genomes shed light on interconnected biogeochemical processes in an aquifer system.</title>
        <authorList>
            <person name="Anantharaman K."/>
            <person name="Brown C.T."/>
            <person name="Hug L.A."/>
            <person name="Sharon I."/>
            <person name="Castelle C.J."/>
            <person name="Probst A.J."/>
            <person name="Thomas B.C."/>
            <person name="Singh A."/>
            <person name="Wilkins M.J."/>
            <person name="Karaoz U."/>
            <person name="Brodie E.L."/>
            <person name="Williams K.H."/>
            <person name="Hubbard S.S."/>
            <person name="Banfield J.F."/>
        </authorList>
    </citation>
    <scope>NUCLEOTIDE SEQUENCE [LARGE SCALE GENOMIC DNA]</scope>
</reference>
<proteinExistence type="predicted"/>
<name>A0A1G2M592_9BACT</name>
<dbReference type="EMBL" id="MHRF01000007">
    <property type="protein sequence ID" value="OHA18201.1"/>
    <property type="molecule type" value="Genomic_DNA"/>
</dbReference>
<dbReference type="STRING" id="1802301.A2664_01900"/>
<organism evidence="1 2">
    <name type="scientific">Candidatus Taylorbacteria bacterium RIFCSPHIGHO2_01_FULL_46_22b</name>
    <dbReference type="NCBI Taxonomy" id="1802301"/>
    <lineage>
        <taxon>Bacteria</taxon>
        <taxon>Candidatus Tayloriibacteriota</taxon>
    </lineage>
</organism>
<dbReference type="AlphaFoldDB" id="A0A1G2M592"/>
<sequence length="59" mass="6790">MPACGIRSRSLDFLEPKANKKSETDTEAVSFETSTLPAKKIWYCVIDILRKKGYLYRYG</sequence>
<evidence type="ECO:0000313" key="1">
    <source>
        <dbReference type="EMBL" id="OHA18201.1"/>
    </source>
</evidence>
<accession>A0A1G2M592</accession>
<protein>
    <submittedName>
        <fullName evidence="1">Uncharacterized protein</fullName>
    </submittedName>
</protein>
<evidence type="ECO:0000313" key="2">
    <source>
        <dbReference type="Proteomes" id="UP000178873"/>
    </source>
</evidence>
<gene>
    <name evidence="1" type="ORF">A2664_01900</name>
</gene>
<comment type="caution">
    <text evidence="1">The sequence shown here is derived from an EMBL/GenBank/DDBJ whole genome shotgun (WGS) entry which is preliminary data.</text>
</comment>